<sequence length="486" mass="56090">MLKFLANTVVYSRVLGVSTKTHIPEFNCSLSSVSSFKAKDDSLYYRLVPAWRPSDSVIPILDEWRKQGKPLSVTELRRFIRQFRASRRYRNALQICEWMGEVELFDLKSGDIAVQLHLISKVHGVEKAEEYFSSIPKSSITFQVYGALLQCYAESKYFEKAESIMQKMREMGNHGILTYNIMASLYSKTGKFDEMNSLIKEVEQKGIKRDRHSYNIQLNSLVSSSDIKGMEMLLMKMEIDPLLTIDWRMYSIAAEGYMKVGDTEKASQVLNKFEHLVRGNRVITGYNILMTQYARLGKKQDVYSIFNLLQNSGKFQNQSYMCMISSLEKMDDLEGAEKIIEKWLVNKRYPDMNVPNLLVSAYCKKDQAEKAELFIKSLTDRELKPNASTWSRLALGYLKCKNEEKAVEMMKRAILQMQSPEEINFYALAGCLEYLKKIGDVNRAEELIQFMEEHNQSAVDVRSRIKEYITEGNLAPKHETSEEAIV</sequence>
<dbReference type="NCBIfam" id="TIGR00756">
    <property type="entry name" value="PPR"/>
    <property type="match status" value="2"/>
</dbReference>
<dbReference type="EMBL" id="BAABME010005200">
    <property type="protein sequence ID" value="GAA0164936.1"/>
    <property type="molecule type" value="Genomic_DNA"/>
</dbReference>
<evidence type="ECO:0000313" key="4">
    <source>
        <dbReference type="EMBL" id="GAA0164936.1"/>
    </source>
</evidence>
<dbReference type="Pfam" id="PF01535">
    <property type="entry name" value="PPR"/>
    <property type="match status" value="5"/>
</dbReference>
<gene>
    <name evidence="4" type="ORF">LIER_20460</name>
</gene>
<dbReference type="PANTHER" id="PTHR45717:SF10">
    <property type="entry name" value="OS10G0501000 PROTEIN"/>
    <property type="match status" value="1"/>
</dbReference>
<dbReference type="Proteomes" id="UP001454036">
    <property type="component" value="Unassembled WGS sequence"/>
</dbReference>
<name>A0AAV3QP11_LITER</name>
<dbReference type="GO" id="GO:0003729">
    <property type="term" value="F:mRNA binding"/>
    <property type="evidence" value="ECO:0007669"/>
    <property type="project" value="UniProtKB-ARBA"/>
</dbReference>
<feature type="repeat" description="PPR" evidence="3">
    <location>
        <begin position="351"/>
        <end position="385"/>
    </location>
</feature>
<dbReference type="SUPFAM" id="SSF81901">
    <property type="entry name" value="HCP-like"/>
    <property type="match status" value="1"/>
</dbReference>
<dbReference type="InterPro" id="IPR002885">
    <property type="entry name" value="PPR_rpt"/>
</dbReference>
<dbReference type="PANTHER" id="PTHR45717">
    <property type="entry name" value="OS12G0527900 PROTEIN"/>
    <property type="match status" value="1"/>
</dbReference>
<keyword evidence="2" id="KW-0677">Repeat</keyword>
<evidence type="ECO:0000313" key="5">
    <source>
        <dbReference type="Proteomes" id="UP001454036"/>
    </source>
</evidence>
<dbReference type="Gene3D" id="1.25.40.10">
    <property type="entry name" value="Tetratricopeptide repeat domain"/>
    <property type="match status" value="2"/>
</dbReference>
<dbReference type="GO" id="GO:0005739">
    <property type="term" value="C:mitochondrion"/>
    <property type="evidence" value="ECO:0007669"/>
    <property type="project" value="TreeGrafter"/>
</dbReference>
<dbReference type="PROSITE" id="PS51375">
    <property type="entry name" value="PPR"/>
    <property type="match status" value="2"/>
</dbReference>
<evidence type="ECO:0000256" key="3">
    <source>
        <dbReference type="PROSITE-ProRule" id="PRU00708"/>
    </source>
</evidence>
<protein>
    <recommendedName>
        <fullName evidence="6">Pentatricopeptide repeat-containing protein</fullName>
    </recommendedName>
</protein>
<reference evidence="4 5" key="1">
    <citation type="submission" date="2024-01" db="EMBL/GenBank/DDBJ databases">
        <title>The complete chloroplast genome sequence of Lithospermum erythrorhizon: insights into the phylogenetic relationship among Boraginaceae species and the maternal lineages of purple gromwells.</title>
        <authorList>
            <person name="Okada T."/>
            <person name="Watanabe K."/>
        </authorList>
    </citation>
    <scope>NUCLEOTIDE SEQUENCE [LARGE SCALE GENOMIC DNA]</scope>
</reference>
<organism evidence="4 5">
    <name type="scientific">Lithospermum erythrorhizon</name>
    <name type="common">Purple gromwell</name>
    <name type="synonym">Lithospermum officinale var. erythrorhizon</name>
    <dbReference type="NCBI Taxonomy" id="34254"/>
    <lineage>
        <taxon>Eukaryota</taxon>
        <taxon>Viridiplantae</taxon>
        <taxon>Streptophyta</taxon>
        <taxon>Embryophyta</taxon>
        <taxon>Tracheophyta</taxon>
        <taxon>Spermatophyta</taxon>
        <taxon>Magnoliopsida</taxon>
        <taxon>eudicotyledons</taxon>
        <taxon>Gunneridae</taxon>
        <taxon>Pentapetalae</taxon>
        <taxon>asterids</taxon>
        <taxon>lamiids</taxon>
        <taxon>Boraginales</taxon>
        <taxon>Boraginaceae</taxon>
        <taxon>Boraginoideae</taxon>
        <taxon>Lithospermeae</taxon>
        <taxon>Lithospermum</taxon>
    </lineage>
</organism>
<feature type="repeat" description="PPR" evidence="3">
    <location>
        <begin position="175"/>
        <end position="209"/>
    </location>
</feature>
<comment type="similarity">
    <text evidence="1">Belongs to the PPR family. P subfamily.</text>
</comment>
<keyword evidence="5" id="KW-1185">Reference proteome</keyword>
<dbReference type="AlphaFoldDB" id="A0AAV3QP11"/>
<evidence type="ECO:0000256" key="2">
    <source>
        <dbReference type="ARBA" id="ARBA00022737"/>
    </source>
</evidence>
<evidence type="ECO:0000256" key="1">
    <source>
        <dbReference type="ARBA" id="ARBA00007626"/>
    </source>
</evidence>
<proteinExistence type="inferred from homology"/>
<accession>A0AAV3QP11</accession>
<comment type="caution">
    <text evidence="4">The sequence shown here is derived from an EMBL/GenBank/DDBJ whole genome shotgun (WGS) entry which is preliminary data.</text>
</comment>
<dbReference type="InterPro" id="IPR011990">
    <property type="entry name" value="TPR-like_helical_dom_sf"/>
</dbReference>
<evidence type="ECO:0008006" key="6">
    <source>
        <dbReference type="Google" id="ProtNLM"/>
    </source>
</evidence>
<dbReference type="SUPFAM" id="SSF48452">
    <property type="entry name" value="TPR-like"/>
    <property type="match status" value="1"/>
</dbReference>